<feature type="region of interest" description="Disordered" evidence="9">
    <location>
        <begin position="1"/>
        <end position="28"/>
    </location>
</feature>
<keyword evidence="12" id="KW-1185">Reference proteome</keyword>
<keyword evidence="3" id="KW-0813">Transport</keyword>
<evidence type="ECO:0000256" key="5">
    <source>
        <dbReference type="ARBA" id="ARBA00022741"/>
    </source>
</evidence>
<evidence type="ECO:0000256" key="3">
    <source>
        <dbReference type="ARBA" id="ARBA00022448"/>
    </source>
</evidence>
<evidence type="ECO:0000256" key="8">
    <source>
        <dbReference type="ARBA" id="ARBA00023136"/>
    </source>
</evidence>
<keyword evidence="7" id="KW-1133">Transmembrane helix</keyword>
<proteinExistence type="inferred from homology"/>
<reference evidence="12" key="1">
    <citation type="submission" date="2017-01" db="EMBL/GenBank/DDBJ databases">
        <title>Comparative genomics of anhydrobiosis in the tardigrade Hypsibius dujardini.</title>
        <authorList>
            <person name="Yoshida Y."/>
            <person name="Koutsovoulos G."/>
            <person name="Laetsch D."/>
            <person name="Stevens L."/>
            <person name="Kumar S."/>
            <person name="Horikawa D."/>
            <person name="Ishino K."/>
            <person name="Komine S."/>
            <person name="Tomita M."/>
            <person name="Blaxter M."/>
            <person name="Arakawa K."/>
        </authorList>
    </citation>
    <scope>NUCLEOTIDE SEQUENCE [LARGE SCALE GENOMIC DNA]</scope>
    <source>
        <strain evidence="12">Z151</strain>
    </source>
</reference>
<evidence type="ECO:0000313" key="11">
    <source>
        <dbReference type="EMBL" id="OWA54293.1"/>
    </source>
</evidence>
<dbReference type="PROSITE" id="PS00211">
    <property type="entry name" value="ABC_TRANSPORTER_1"/>
    <property type="match status" value="1"/>
</dbReference>
<feature type="compositionally biased region" description="Polar residues" evidence="9">
    <location>
        <begin position="1"/>
        <end position="13"/>
    </location>
</feature>
<accession>A0A9X6NKG3</accession>
<evidence type="ECO:0000256" key="2">
    <source>
        <dbReference type="ARBA" id="ARBA00005814"/>
    </source>
</evidence>
<evidence type="ECO:0000256" key="1">
    <source>
        <dbReference type="ARBA" id="ARBA00004141"/>
    </source>
</evidence>
<dbReference type="InterPro" id="IPR003439">
    <property type="entry name" value="ABC_transporter-like_ATP-bd"/>
</dbReference>
<evidence type="ECO:0000259" key="10">
    <source>
        <dbReference type="PROSITE" id="PS50893"/>
    </source>
</evidence>
<dbReference type="EMBL" id="MTYJ01000389">
    <property type="protein sequence ID" value="OWA54293.1"/>
    <property type="molecule type" value="Genomic_DNA"/>
</dbReference>
<dbReference type="InterPro" id="IPR003593">
    <property type="entry name" value="AAA+_ATPase"/>
</dbReference>
<dbReference type="GO" id="GO:0016887">
    <property type="term" value="F:ATP hydrolysis activity"/>
    <property type="evidence" value="ECO:0007669"/>
    <property type="project" value="InterPro"/>
</dbReference>
<dbReference type="Proteomes" id="UP000192578">
    <property type="component" value="Unassembled WGS sequence"/>
</dbReference>
<dbReference type="AlphaFoldDB" id="A0A9X6NKG3"/>
<feature type="domain" description="ABC transporter" evidence="10">
    <location>
        <begin position="65"/>
        <end position="328"/>
    </location>
</feature>
<feature type="compositionally biased region" description="Acidic residues" evidence="9">
    <location>
        <begin position="15"/>
        <end position="28"/>
    </location>
</feature>
<dbReference type="InterPro" id="IPR050352">
    <property type="entry name" value="ABCG_transporters"/>
</dbReference>
<dbReference type="InterPro" id="IPR043926">
    <property type="entry name" value="ABCG_dom"/>
</dbReference>
<dbReference type="Pfam" id="PF19055">
    <property type="entry name" value="ABC2_membrane_7"/>
    <property type="match status" value="1"/>
</dbReference>
<dbReference type="CDD" id="cd03213">
    <property type="entry name" value="ABCG_EPDR"/>
    <property type="match status" value="1"/>
</dbReference>
<evidence type="ECO:0000256" key="6">
    <source>
        <dbReference type="ARBA" id="ARBA00022840"/>
    </source>
</evidence>
<keyword evidence="8" id="KW-0472">Membrane</keyword>
<dbReference type="InterPro" id="IPR027417">
    <property type="entry name" value="P-loop_NTPase"/>
</dbReference>
<dbReference type="GO" id="GO:0005886">
    <property type="term" value="C:plasma membrane"/>
    <property type="evidence" value="ECO:0007669"/>
    <property type="project" value="TreeGrafter"/>
</dbReference>
<comment type="subcellular location">
    <subcellularLocation>
        <location evidence="1">Membrane</location>
        <topology evidence="1">Multi-pass membrane protein</topology>
    </subcellularLocation>
</comment>
<dbReference type="Gene3D" id="3.40.50.300">
    <property type="entry name" value="P-loop containing nucleotide triphosphate hydrolases"/>
    <property type="match status" value="1"/>
</dbReference>
<dbReference type="GO" id="GO:0140359">
    <property type="term" value="F:ABC-type transporter activity"/>
    <property type="evidence" value="ECO:0007669"/>
    <property type="project" value="InterPro"/>
</dbReference>
<evidence type="ECO:0000313" key="12">
    <source>
        <dbReference type="Proteomes" id="UP000192578"/>
    </source>
</evidence>
<dbReference type="SUPFAM" id="SSF52540">
    <property type="entry name" value="P-loop containing nucleoside triphosphate hydrolases"/>
    <property type="match status" value="1"/>
</dbReference>
<dbReference type="InterPro" id="IPR017871">
    <property type="entry name" value="ABC_transporter-like_CS"/>
</dbReference>
<dbReference type="PROSITE" id="PS50893">
    <property type="entry name" value="ABC_TRANSPORTER_2"/>
    <property type="match status" value="1"/>
</dbReference>
<comment type="similarity">
    <text evidence="2">Belongs to the ABC transporter superfamily. ABCG family. Eye pigment precursor importer (TC 3.A.1.204) subfamily.</text>
</comment>
<dbReference type="GO" id="GO:0005524">
    <property type="term" value="F:ATP binding"/>
    <property type="evidence" value="ECO:0007669"/>
    <property type="project" value="UniProtKB-KW"/>
</dbReference>
<sequence length="332" mass="36074">MIANRAVSSSLQENPEVDQDYDSDDELLPADHYEGIGLRDDSTSSYDAVTASFSKALRPTASVTISFEDLTVRTRRGKRSGPATVWRPVIENLPAADEVMLLDHVSGYAEPGEVLAIMGPSGSGKSTLLNVIMNRNLSPKFDVSGVVRVNGYEIGRKIARISGYLQQNDLLFPSLTVAEYLRFQVALCLGDVLDSSQQDEKVLNMLSTMGLLSCQHTKIGQPGLGKSISGGEMKRLAFAAELLSDPAVLFCDEPTTGLDSFRAEQVVAVLRQLALLGKTIICVIHQPSSTVFEMFNRIIFLANGRVAFQGQIACAKNFFESIGHFLPTKIPA</sequence>
<dbReference type="PANTHER" id="PTHR48041:SF139">
    <property type="entry name" value="PROTEIN SCARLET"/>
    <property type="match status" value="1"/>
</dbReference>
<gene>
    <name evidence="11" type="ORF">BV898_18701</name>
</gene>
<dbReference type="OrthoDB" id="66620at2759"/>
<evidence type="ECO:0000256" key="9">
    <source>
        <dbReference type="SAM" id="MobiDB-lite"/>
    </source>
</evidence>
<evidence type="ECO:0000256" key="4">
    <source>
        <dbReference type="ARBA" id="ARBA00022692"/>
    </source>
</evidence>
<keyword evidence="4" id="KW-0812">Transmembrane</keyword>
<dbReference type="Pfam" id="PF00005">
    <property type="entry name" value="ABC_tran"/>
    <property type="match status" value="1"/>
</dbReference>
<organism evidence="11 12">
    <name type="scientific">Hypsibius exemplaris</name>
    <name type="common">Freshwater tardigrade</name>
    <dbReference type="NCBI Taxonomy" id="2072580"/>
    <lineage>
        <taxon>Eukaryota</taxon>
        <taxon>Metazoa</taxon>
        <taxon>Ecdysozoa</taxon>
        <taxon>Tardigrada</taxon>
        <taxon>Eutardigrada</taxon>
        <taxon>Parachela</taxon>
        <taxon>Hypsibioidea</taxon>
        <taxon>Hypsibiidae</taxon>
        <taxon>Hypsibius</taxon>
    </lineage>
</organism>
<protein>
    <submittedName>
        <fullName evidence="11">ABC transporter ATP-binding protein/permease wht-3</fullName>
    </submittedName>
</protein>
<dbReference type="SMART" id="SM00382">
    <property type="entry name" value="AAA"/>
    <property type="match status" value="1"/>
</dbReference>
<dbReference type="PANTHER" id="PTHR48041">
    <property type="entry name" value="ABC TRANSPORTER G FAMILY MEMBER 28"/>
    <property type="match status" value="1"/>
</dbReference>
<keyword evidence="5" id="KW-0547">Nucleotide-binding</keyword>
<comment type="caution">
    <text evidence="11">The sequence shown here is derived from an EMBL/GenBank/DDBJ whole genome shotgun (WGS) entry which is preliminary data.</text>
</comment>
<evidence type="ECO:0000256" key="7">
    <source>
        <dbReference type="ARBA" id="ARBA00022989"/>
    </source>
</evidence>
<keyword evidence="6 11" id="KW-0067">ATP-binding</keyword>
<name>A0A9X6NKG3_HYPEX</name>